<sequence>MHPYVLLLLLCGWSASGHCLPPKEIPLLQSRAKSAIIDEMLCLLENENTALNEQLTTPTCITCTNCACNNTEEFIHQLSKLESPCMKIVKSDMTKLKENCSILKTKSAHGNSCKEIRADFSKFRSNLEEFLKWLSQMNNCRNIVRDELDLDGISESSCPQLQKHCRERL</sequence>
<evidence type="ECO:0000313" key="2">
    <source>
        <dbReference type="Ensembl" id="ENSPSTP00000014909.1"/>
    </source>
</evidence>
<keyword evidence="3" id="KW-1185">Reference proteome</keyword>
<feature type="chain" id="PRO_5034717117" description="Interleukin-like protein" evidence="1">
    <location>
        <begin position="20"/>
        <end position="169"/>
    </location>
</feature>
<reference evidence="2" key="1">
    <citation type="submission" date="2025-08" db="UniProtKB">
        <authorList>
            <consortium name="Ensembl"/>
        </authorList>
    </citation>
    <scope>IDENTIFICATION</scope>
</reference>
<keyword evidence="1" id="KW-0732">Signal</keyword>
<evidence type="ECO:0008006" key="4">
    <source>
        <dbReference type="Google" id="ProtNLM"/>
    </source>
</evidence>
<protein>
    <recommendedName>
        <fullName evidence="4">Interleukin-like protein</fullName>
    </recommendedName>
</protein>
<dbReference type="Ensembl" id="ENSPSTT00000015646.1">
    <property type="protein sequence ID" value="ENSPSTP00000014909.1"/>
    <property type="gene ID" value="ENSPSTG00000010554.1"/>
</dbReference>
<evidence type="ECO:0000256" key="1">
    <source>
        <dbReference type="SAM" id="SignalP"/>
    </source>
</evidence>
<accession>A0A8C9FF99</accession>
<dbReference type="AlphaFoldDB" id="A0A8C9FF99"/>
<feature type="signal peptide" evidence="1">
    <location>
        <begin position="1"/>
        <end position="19"/>
    </location>
</feature>
<proteinExistence type="predicted"/>
<dbReference type="Proteomes" id="UP000694428">
    <property type="component" value="Unplaced"/>
</dbReference>
<name>A0A8C9FF99_PAVCR</name>
<organism evidence="2 3">
    <name type="scientific">Pavo cristatus</name>
    <name type="common">Indian peafowl</name>
    <name type="synonym">Blue peafowl</name>
    <dbReference type="NCBI Taxonomy" id="9049"/>
    <lineage>
        <taxon>Eukaryota</taxon>
        <taxon>Metazoa</taxon>
        <taxon>Chordata</taxon>
        <taxon>Craniata</taxon>
        <taxon>Vertebrata</taxon>
        <taxon>Euteleostomi</taxon>
        <taxon>Archelosauria</taxon>
        <taxon>Archosauria</taxon>
        <taxon>Dinosauria</taxon>
        <taxon>Saurischia</taxon>
        <taxon>Theropoda</taxon>
        <taxon>Coelurosauria</taxon>
        <taxon>Aves</taxon>
        <taxon>Neognathae</taxon>
        <taxon>Galloanserae</taxon>
        <taxon>Galliformes</taxon>
        <taxon>Phasianidae</taxon>
        <taxon>Phasianinae</taxon>
        <taxon>Pavo</taxon>
    </lineage>
</organism>
<evidence type="ECO:0000313" key="3">
    <source>
        <dbReference type="Proteomes" id="UP000694428"/>
    </source>
</evidence>
<reference evidence="2" key="2">
    <citation type="submission" date="2025-09" db="UniProtKB">
        <authorList>
            <consortium name="Ensembl"/>
        </authorList>
    </citation>
    <scope>IDENTIFICATION</scope>
</reference>